<evidence type="ECO:0000313" key="3">
    <source>
        <dbReference type="Proteomes" id="UP000298663"/>
    </source>
</evidence>
<feature type="signal peptide" evidence="1">
    <location>
        <begin position="1"/>
        <end position="18"/>
    </location>
</feature>
<proteinExistence type="predicted"/>
<accession>A0A4U5MHC3</accession>
<dbReference type="EMBL" id="AZBU02000008">
    <property type="protein sequence ID" value="TKR68671.1"/>
    <property type="molecule type" value="Genomic_DNA"/>
</dbReference>
<feature type="chain" id="PRO_5020611713" evidence="1">
    <location>
        <begin position="19"/>
        <end position="90"/>
    </location>
</feature>
<comment type="caution">
    <text evidence="2">The sequence shown here is derived from an EMBL/GenBank/DDBJ whole genome shotgun (WGS) entry which is preliminary data.</text>
</comment>
<evidence type="ECO:0000313" key="2">
    <source>
        <dbReference type="EMBL" id="TKR68671.1"/>
    </source>
</evidence>
<sequence>MLRQLVLVLLLLAILVFSETDLSKYIKIRTTRVKREPDPNLESHERGWDDHDVQESGWSYHGKNGYDHYAQQYYNQHFSHYNPFHYHLRR</sequence>
<reference evidence="2 3" key="1">
    <citation type="journal article" date="2015" name="Genome Biol.">
        <title>Comparative genomics of Steinernema reveals deeply conserved gene regulatory networks.</title>
        <authorList>
            <person name="Dillman A.R."/>
            <person name="Macchietto M."/>
            <person name="Porter C.F."/>
            <person name="Rogers A."/>
            <person name="Williams B."/>
            <person name="Antoshechkin I."/>
            <person name="Lee M.M."/>
            <person name="Goodwin Z."/>
            <person name="Lu X."/>
            <person name="Lewis E.E."/>
            <person name="Goodrich-Blair H."/>
            <person name="Stock S.P."/>
            <person name="Adams B.J."/>
            <person name="Sternberg P.W."/>
            <person name="Mortazavi A."/>
        </authorList>
    </citation>
    <scope>NUCLEOTIDE SEQUENCE [LARGE SCALE GENOMIC DNA]</scope>
    <source>
        <strain evidence="2 3">ALL</strain>
    </source>
</reference>
<dbReference type="Proteomes" id="UP000298663">
    <property type="component" value="Unassembled WGS sequence"/>
</dbReference>
<organism evidence="2 3">
    <name type="scientific">Steinernema carpocapsae</name>
    <name type="common">Entomopathogenic nematode</name>
    <dbReference type="NCBI Taxonomy" id="34508"/>
    <lineage>
        <taxon>Eukaryota</taxon>
        <taxon>Metazoa</taxon>
        <taxon>Ecdysozoa</taxon>
        <taxon>Nematoda</taxon>
        <taxon>Chromadorea</taxon>
        <taxon>Rhabditida</taxon>
        <taxon>Tylenchina</taxon>
        <taxon>Panagrolaimomorpha</taxon>
        <taxon>Strongyloidoidea</taxon>
        <taxon>Steinernematidae</taxon>
        <taxon>Steinernema</taxon>
    </lineage>
</organism>
<dbReference type="AlphaFoldDB" id="A0A4U5MHC3"/>
<keyword evidence="3" id="KW-1185">Reference proteome</keyword>
<keyword evidence="1" id="KW-0732">Signal</keyword>
<gene>
    <name evidence="2" type="ORF">L596_030920</name>
</gene>
<protein>
    <submittedName>
        <fullName evidence="2">Uncharacterized protein</fullName>
    </submittedName>
</protein>
<name>A0A4U5MHC3_STECR</name>
<evidence type="ECO:0000256" key="1">
    <source>
        <dbReference type="SAM" id="SignalP"/>
    </source>
</evidence>
<reference evidence="2 3" key="2">
    <citation type="journal article" date="2019" name="G3 (Bethesda)">
        <title>Hybrid Assembly of the Genome of the Entomopathogenic Nematode Steinernema carpocapsae Identifies the X-Chromosome.</title>
        <authorList>
            <person name="Serra L."/>
            <person name="Macchietto M."/>
            <person name="Macias-Munoz A."/>
            <person name="McGill C.J."/>
            <person name="Rodriguez I.M."/>
            <person name="Rodriguez B."/>
            <person name="Murad R."/>
            <person name="Mortazavi A."/>
        </authorList>
    </citation>
    <scope>NUCLEOTIDE SEQUENCE [LARGE SCALE GENOMIC DNA]</scope>
    <source>
        <strain evidence="2 3">ALL</strain>
    </source>
</reference>